<dbReference type="STRING" id="1121307.CLCY_6c00380"/>
<dbReference type="OrthoDB" id="9804196at2"/>
<protein>
    <submittedName>
        <fullName evidence="2">Glycosyl transferase</fullName>
    </submittedName>
</protein>
<sequence>MKRILHVIAQYPGKTGSGIFLQSLVNEGSKLNYSQGVVAATSKKLESVKFKNDHIKFYPVEFNTDRINFDIVGMSDIMPYDSTRYSDLNEEMFKVWKENFLEVFKKALDDFKPNVIIAHHLWILTSIIGTIKKDIKLIVLSQGTELRQLKLAPYYKDMVIKGCENVDIVCALNNYQRDEIIRVYNIDSKKIKVMGVGYNSDTFYHNSEVKSSRKVVYAGKISSSKGLKCLISSFKTIKDNRLELIIAGSGSEEIEMKKLAEDDNRIKFLGAISQESLANVIRESQVFILPSFYEGLPLVIMEALACGAKVVMSDIDGVKQWVGDKINSSGAIKYIDLPRLINTDVPHDDDIKEYEERIKYAILQQLEREVDFNDIYDEVKKRSWSEYFENIAKYFK</sequence>
<proteinExistence type="predicted"/>
<dbReference type="PANTHER" id="PTHR45947">
    <property type="entry name" value="SULFOQUINOVOSYL TRANSFERASE SQD2"/>
    <property type="match status" value="1"/>
</dbReference>
<keyword evidence="3" id="KW-1185">Reference proteome</keyword>
<gene>
    <name evidence="2" type="ORF">CLCY_6c00380</name>
</gene>
<dbReference type="AlphaFoldDB" id="A0A0J8DBE6"/>
<dbReference type="InterPro" id="IPR001296">
    <property type="entry name" value="Glyco_trans_1"/>
</dbReference>
<organism evidence="2 3">
    <name type="scientific">Clostridium cylindrosporum DSM 605</name>
    <dbReference type="NCBI Taxonomy" id="1121307"/>
    <lineage>
        <taxon>Bacteria</taxon>
        <taxon>Bacillati</taxon>
        <taxon>Bacillota</taxon>
        <taxon>Clostridia</taxon>
        <taxon>Eubacteriales</taxon>
        <taxon>Clostridiaceae</taxon>
        <taxon>Clostridium</taxon>
    </lineage>
</organism>
<dbReference type="RefSeq" id="WP_048569242.1">
    <property type="nucleotide sequence ID" value="NZ_LFVU01000002.1"/>
</dbReference>
<dbReference type="SUPFAM" id="SSF53756">
    <property type="entry name" value="UDP-Glycosyltransferase/glycogen phosphorylase"/>
    <property type="match status" value="1"/>
</dbReference>
<dbReference type="PATRIC" id="fig|1121307.3.peg.2169"/>
<dbReference type="CDD" id="cd03801">
    <property type="entry name" value="GT4_PimA-like"/>
    <property type="match status" value="1"/>
</dbReference>
<dbReference type="Proteomes" id="UP000036756">
    <property type="component" value="Unassembled WGS sequence"/>
</dbReference>
<feature type="domain" description="Glycosyl transferase family 1" evidence="1">
    <location>
        <begin position="210"/>
        <end position="326"/>
    </location>
</feature>
<dbReference type="InterPro" id="IPR050194">
    <property type="entry name" value="Glycosyltransferase_grp1"/>
</dbReference>
<dbReference type="PANTHER" id="PTHR45947:SF3">
    <property type="entry name" value="SULFOQUINOVOSYL TRANSFERASE SQD2"/>
    <property type="match status" value="1"/>
</dbReference>
<accession>A0A0J8DBE6</accession>
<dbReference type="Pfam" id="PF00534">
    <property type="entry name" value="Glycos_transf_1"/>
    <property type="match status" value="1"/>
</dbReference>
<reference evidence="2 3" key="1">
    <citation type="submission" date="2015-06" db="EMBL/GenBank/DDBJ databases">
        <title>Draft genome sequence of the purine-degrading Clostridium cylindrosporum HC-1 (DSM 605).</title>
        <authorList>
            <person name="Poehlein A."/>
            <person name="Schiel-Bengelsdorf B."/>
            <person name="Bengelsdorf F."/>
            <person name="Daniel R."/>
            <person name="Duerre P."/>
        </authorList>
    </citation>
    <scope>NUCLEOTIDE SEQUENCE [LARGE SCALE GENOMIC DNA]</scope>
    <source>
        <strain evidence="2 3">DSM 605</strain>
    </source>
</reference>
<evidence type="ECO:0000313" key="3">
    <source>
        <dbReference type="Proteomes" id="UP000036756"/>
    </source>
</evidence>
<dbReference type="Gene3D" id="3.40.50.2000">
    <property type="entry name" value="Glycogen Phosphorylase B"/>
    <property type="match status" value="2"/>
</dbReference>
<keyword evidence="2" id="KW-0808">Transferase</keyword>
<comment type="caution">
    <text evidence="2">The sequence shown here is derived from an EMBL/GenBank/DDBJ whole genome shotgun (WGS) entry which is preliminary data.</text>
</comment>
<dbReference type="GO" id="GO:0016757">
    <property type="term" value="F:glycosyltransferase activity"/>
    <property type="evidence" value="ECO:0007669"/>
    <property type="project" value="InterPro"/>
</dbReference>
<evidence type="ECO:0000259" key="1">
    <source>
        <dbReference type="Pfam" id="PF00534"/>
    </source>
</evidence>
<evidence type="ECO:0000313" key="2">
    <source>
        <dbReference type="EMBL" id="KMT23157.1"/>
    </source>
</evidence>
<dbReference type="EMBL" id="LFVU01000002">
    <property type="protein sequence ID" value="KMT23157.1"/>
    <property type="molecule type" value="Genomic_DNA"/>
</dbReference>
<name>A0A0J8DBE6_CLOCY</name>